<feature type="signal peptide" evidence="2">
    <location>
        <begin position="1"/>
        <end position="25"/>
    </location>
</feature>
<gene>
    <name evidence="5" type="primary">LOC106172508</name>
</gene>
<dbReference type="GeneID" id="106172508"/>
<dbReference type="KEGG" id="lak:106172508"/>
<feature type="disulfide bond" evidence="1">
    <location>
        <begin position="54"/>
        <end position="63"/>
    </location>
</feature>
<dbReference type="Proteomes" id="UP000085678">
    <property type="component" value="Unplaced"/>
</dbReference>
<dbReference type="PROSITE" id="PS50026">
    <property type="entry name" value="EGF_3"/>
    <property type="match status" value="2"/>
</dbReference>
<feature type="chain" id="PRO_5010306421" evidence="2">
    <location>
        <begin position="26"/>
        <end position="348"/>
    </location>
</feature>
<comment type="caution">
    <text evidence="1">Lacks conserved residue(s) required for the propagation of feature annotation.</text>
</comment>
<evidence type="ECO:0000313" key="5">
    <source>
        <dbReference type="RefSeq" id="XP_013408709.1"/>
    </source>
</evidence>
<dbReference type="PROSITE" id="PS00022">
    <property type="entry name" value="EGF_1"/>
    <property type="match status" value="2"/>
</dbReference>
<keyword evidence="4" id="KW-1185">Reference proteome</keyword>
<dbReference type="InterPro" id="IPR000742">
    <property type="entry name" value="EGF"/>
</dbReference>
<dbReference type="AlphaFoldDB" id="A0A1S3JFN6"/>
<evidence type="ECO:0000259" key="3">
    <source>
        <dbReference type="PROSITE" id="PS50026"/>
    </source>
</evidence>
<dbReference type="Pfam" id="PF00008">
    <property type="entry name" value="EGF"/>
    <property type="match status" value="1"/>
</dbReference>
<dbReference type="STRING" id="7574.A0A1S3JFN6"/>
<feature type="domain" description="EGF-like" evidence="3">
    <location>
        <begin position="204"/>
        <end position="241"/>
    </location>
</feature>
<dbReference type="OrthoDB" id="5986392at2759"/>
<dbReference type="RefSeq" id="XP_013408709.1">
    <property type="nucleotide sequence ID" value="XM_013553255.1"/>
</dbReference>
<sequence>MKGLAFYLLLVVALMVCVFVSHTAANSACDSQPCLNNGVCVNRADIPHGFECKCRGNTYGKWCNKVPCAAHAECIEVKMSGNLKKRPLNSAGCNAKNDQYCLCQKNFFGNGYMSCSEICEDRSCSNNRTCVYLDGRDAKCQCSEGSVSTCKKVSCAANAECVVDRINNNIEKKPKENNDCIQHSGQYCVCKKGFKGNGYTSCTKITACDSQPCLNGGTCSDLDNGNFRCQCSGRRSGLTCNIVHCATNAECVMKLKDGTIRKMPDENDECNTVFNHYCVCKDGYHGNGNTSCVRADQGLFEGRGGPQMRSLPYPPNLRPFWTWGLEPTEWSQKFWYLRRQMMPFGSTQ</sequence>
<feature type="disulfide bond" evidence="1">
    <location>
        <begin position="231"/>
        <end position="240"/>
    </location>
</feature>
<accession>A0A1S3JFN6</accession>
<keyword evidence="1" id="KW-1015">Disulfide bond</keyword>
<dbReference type="InterPro" id="IPR051830">
    <property type="entry name" value="NOTCH_homolog"/>
</dbReference>
<evidence type="ECO:0000313" key="4">
    <source>
        <dbReference type="Proteomes" id="UP000085678"/>
    </source>
</evidence>
<dbReference type="Gene3D" id="2.10.25.10">
    <property type="entry name" value="Laminin"/>
    <property type="match status" value="2"/>
</dbReference>
<dbReference type="InParanoid" id="A0A1S3JFN6"/>
<dbReference type="PANTHER" id="PTHR24033">
    <property type="entry name" value="EGF-LIKE DOMAIN-CONTAINING PROTEIN"/>
    <property type="match status" value="1"/>
</dbReference>
<evidence type="ECO:0000256" key="2">
    <source>
        <dbReference type="SAM" id="SignalP"/>
    </source>
</evidence>
<protein>
    <submittedName>
        <fullName evidence="5">Protein jagged-1a isoform X1</fullName>
    </submittedName>
</protein>
<organism evidence="4 5">
    <name type="scientific">Lingula anatina</name>
    <name type="common">Brachiopod</name>
    <name type="synonym">Lingula unguis</name>
    <dbReference type="NCBI Taxonomy" id="7574"/>
    <lineage>
        <taxon>Eukaryota</taxon>
        <taxon>Metazoa</taxon>
        <taxon>Spiralia</taxon>
        <taxon>Lophotrochozoa</taxon>
        <taxon>Brachiopoda</taxon>
        <taxon>Linguliformea</taxon>
        <taxon>Lingulata</taxon>
        <taxon>Lingulida</taxon>
        <taxon>Linguloidea</taxon>
        <taxon>Lingulidae</taxon>
        <taxon>Lingula</taxon>
    </lineage>
</organism>
<proteinExistence type="predicted"/>
<evidence type="ECO:0000256" key="1">
    <source>
        <dbReference type="PROSITE-ProRule" id="PRU00076"/>
    </source>
</evidence>
<keyword evidence="2" id="KW-0732">Signal</keyword>
<name>A0A1S3JFN6_LINAN</name>
<dbReference type="SUPFAM" id="SSF57196">
    <property type="entry name" value="EGF/Laminin"/>
    <property type="match status" value="2"/>
</dbReference>
<reference evidence="5" key="1">
    <citation type="submission" date="2025-08" db="UniProtKB">
        <authorList>
            <consortium name="RefSeq"/>
        </authorList>
    </citation>
    <scope>IDENTIFICATION</scope>
    <source>
        <tissue evidence="5">Gonads</tissue>
    </source>
</reference>
<dbReference type="PANTHER" id="PTHR24033:SF151">
    <property type="entry name" value="NOTCH 2"/>
    <property type="match status" value="1"/>
</dbReference>
<feature type="domain" description="EGF-like" evidence="3">
    <location>
        <begin position="25"/>
        <end position="64"/>
    </location>
</feature>
<keyword evidence="1" id="KW-0245">EGF-like domain</keyword>
<dbReference type="SMART" id="SM00181">
    <property type="entry name" value="EGF"/>
    <property type="match status" value="5"/>
</dbReference>